<sequence length="337" mass="36952">MTDTATTRDDRTEITVQFDDNGLLQVLFGPANANLDRIEERLEVSLAAVGNTVVIRGGRVGAEEAAAALDTLYRHARQGRDITQGEVDAVIRMKGEQVTGEAGGEDLTIRTRKRHVIPRSKTQADYVRVMRGNELVFGMGPAGTGKTYMAVAQAVSMKIAGKVDRLILSRPAVEAGERLGFLPGDMREKIDPYLRPLYDALYDMMPGDQVIKELEAGTIEVAPLAFMRGRTLSNAFIILDEAQNTTPTQMKMFLTRLGENSRMVITGDLSQVDLPLGAKSGLRDALEVLDSQKGIGFINFTHQDVVRHDLVTRIVTAYDQRDRAGGALPTRDAAPRR</sequence>
<dbReference type="AlphaFoldDB" id="A0A286GVJ1"/>
<dbReference type="Gene3D" id="3.40.50.300">
    <property type="entry name" value="P-loop containing nucleotide triphosphate hydrolases"/>
    <property type="match status" value="1"/>
</dbReference>
<reference evidence="9" key="1">
    <citation type="submission" date="2017-09" db="EMBL/GenBank/DDBJ databases">
        <authorList>
            <person name="Varghese N."/>
            <person name="Submissions S."/>
        </authorList>
    </citation>
    <scope>NUCLEOTIDE SEQUENCE [LARGE SCALE GENOMIC DNA]</scope>
    <source>
        <strain evidence="9">USBA 140</strain>
    </source>
</reference>
<evidence type="ECO:0000256" key="5">
    <source>
        <dbReference type="ARBA" id="ARBA00022840"/>
    </source>
</evidence>
<comment type="subcellular location">
    <subcellularLocation>
        <location evidence="1">Cytoplasm</location>
    </subcellularLocation>
</comment>
<comment type="similarity">
    <text evidence="2">Belongs to the PhoH family.</text>
</comment>
<evidence type="ECO:0000256" key="6">
    <source>
        <dbReference type="ARBA" id="ARBA00039970"/>
    </source>
</evidence>
<name>A0A286GVJ1_9PROT</name>
<dbReference type="InterPro" id="IPR027417">
    <property type="entry name" value="P-loop_NTPase"/>
</dbReference>
<dbReference type="InterPro" id="IPR051451">
    <property type="entry name" value="PhoH2-like"/>
</dbReference>
<proteinExistence type="inferred from homology"/>
<dbReference type="RefSeq" id="WP_097280676.1">
    <property type="nucleotide sequence ID" value="NZ_OCNJ01000008.1"/>
</dbReference>
<evidence type="ECO:0000256" key="3">
    <source>
        <dbReference type="ARBA" id="ARBA00022490"/>
    </source>
</evidence>
<keyword evidence="3" id="KW-0963">Cytoplasm</keyword>
<organism evidence="8 9">
    <name type="scientific">Caenispirillum bisanense</name>
    <dbReference type="NCBI Taxonomy" id="414052"/>
    <lineage>
        <taxon>Bacteria</taxon>
        <taxon>Pseudomonadati</taxon>
        <taxon>Pseudomonadota</taxon>
        <taxon>Alphaproteobacteria</taxon>
        <taxon>Rhodospirillales</taxon>
        <taxon>Novispirillaceae</taxon>
        <taxon>Caenispirillum</taxon>
    </lineage>
</organism>
<dbReference type="PANTHER" id="PTHR30473:SF1">
    <property type="entry name" value="PHOH-LIKE PROTEIN"/>
    <property type="match status" value="1"/>
</dbReference>
<accession>A0A286GVJ1</accession>
<gene>
    <name evidence="8" type="ORF">SAMN05421508_108252</name>
</gene>
<protein>
    <recommendedName>
        <fullName evidence="6">PhoH-like protein</fullName>
    </recommendedName>
</protein>
<feature type="domain" description="PhoH-like protein" evidence="7">
    <location>
        <begin position="116"/>
        <end position="319"/>
    </location>
</feature>
<dbReference type="FunFam" id="3.40.50.300:FF:000013">
    <property type="entry name" value="PhoH family ATPase"/>
    <property type="match status" value="1"/>
</dbReference>
<dbReference type="GO" id="GO:0005829">
    <property type="term" value="C:cytosol"/>
    <property type="evidence" value="ECO:0007669"/>
    <property type="project" value="TreeGrafter"/>
</dbReference>
<dbReference type="InterPro" id="IPR003714">
    <property type="entry name" value="PhoH"/>
</dbReference>
<keyword evidence="9" id="KW-1185">Reference proteome</keyword>
<dbReference type="SUPFAM" id="SSF52540">
    <property type="entry name" value="P-loop containing nucleoside triphosphate hydrolases"/>
    <property type="match status" value="1"/>
</dbReference>
<evidence type="ECO:0000256" key="4">
    <source>
        <dbReference type="ARBA" id="ARBA00022741"/>
    </source>
</evidence>
<evidence type="ECO:0000256" key="1">
    <source>
        <dbReference type="ARBA" id="ARBA00004496"/>
    </source>
</evidence>
<evidence type="ECO:0000313" key="8">
    <source>
        <dbReference type="EMBL" id="SOD99196.1"/>
    </source>
</evidence>
<dbReference type="EMBL" id="OCNJ01000008">
    <property type="protein sequence ID" value="SOD99196.1"/>
    <property type="molecule type" value="Genomic_DNA"/>
</dbReference>
<dbReference type="PANTHER" id="PTHR30473">
    <property type="entry name" value="PROTEIN PHOH"/>
    <property type="match status" value="1"/>
</dbReference>
<keyword evidence="5" id="KW-0067">ATP-binding</keyword>
<dbReference type="Proteomes" id="UP000219621">
    <property type="component" value="Unassembled WGS sequence"/>
</dbReference>
<evidence type="ECO:0000259" key="7">
    <source>
        <dbReference type="Pfam" id="PF02562"/>
    </source>
</evidence>
<dbReference type="Pfam" id="PF02562">
    <property type="entry name" value="PhoH"/>
    <property type="match status" value="1"/>
</dbReference>
<evidence type="ECO:0000313" key="9">
    <source>
        <dbReference type="Proteomes" id="UP000219621"/>
    </source>
</evidence>
<dbReference type="OrthoDB" id="9805148at2"/>
<evidence type="ECO:0000256" key="2">
    <source>
        <dbReference type="ARBA" id="ARBA00010393"/>
    </source>
</evidence>
<dbReference type="GO" id="GO:0005524">
    <property type="term" value="F:ATP binding"/>
    <property type="evidence" value="ECO:0007669"/>
    <property type="project" value="UniProtKB-KW"/>
</dbReference>
<keyword evidence="4" id="KW-0547">Nucleotide-binding</keyword>